<name>A0A6I4I254_9SPHI</name>
<dbReference type="Proteomes" id="UP000429232">
    <property type="component" value="Chromosome"/>
</dbReference>
<dbReference type="KEGG" id="mgik:GO620_009775"/>
<reference evidence="1 2" key="1">
    <citation type="submission" date="2020-12" db="EMBL/GenBank/DDBJ databases">
        <title>HMF7856_wgs.fasta genome submission.</title>
        <authorList>
            <person name="Kang H."/>
            <person name="Kim H."/>
            <person name="Joh K."/>
        </authorList>
    </citation>
    <scope>NUCLEOTIDE SEQUENCE [LARGE SCALE GENOMIC DNA]</scope>
    <source>
        <strain evidence="1 2">HMF7856</strain>
    </source>
</reference>
<dbReference type="RefSeq" id="WP_157526173.1">
    <property type="nucleotide sequence ID" value="NZ_CP066775.1"/>
</dbReference>
<accession>A0A6I4I254</accession>
<proteinExistence type="predicted"/>
<sequence>MTTIITKEALKMAIEKFFDGFFDFIEFYMLPRGIGFTGHRFDEEHTAYVELKQELVEEARLNEILGNFKSQFLKDKVTPIKL</sequence>
<dbReference type="AlphaFoldDB" id="A0A6I4I254"/>
<organism evidence="1 2">
    <name type="scientific">Mucilaginibacter ginkgonis</name>
    <dbReference type="NCBI Taxonomy" id="2682091"/>
    <lineage>
        <taxon>Bacteria</taxon>
        <taxon>Pseudomonadati</taxon>
        <taxon>Bacteroidota</taxon>
        <taxon>Sphingobacteriia</taxon>
        <taxon>Sphingobacteriales</taxon>
        <taxon>Sphingobacteriaceae</taxon>
        <taxon>Mucilaginibacter</taxon>
    </lineage>
</organism>
<evidence type="ECO:0000313" key="1">
    <source>
        <dbReference type="EMBL" id="QQL48479.1"/>
    </source>
</evidence>
<dbReference type="EMBL" id="CP066775">
    <property type="protein sequence ID" value="QQL48479.1"/>
    <property type="molecule type" value="Genomic_DNA"/>
</dbReference>
<keyword evidence="2" id="KW-1185">Reference proteome</keyword>
<gene>
    <name evidence="1" type="ORF">GO620_009775</name>
</gene>
<protein>
    <submittedName>
        <fullName evidence="1">Uncharacterized protein</fullName>
    </submittedName>
</protein>
<evidence type="ECO:0000313" key="2">
    <source>
        <dbReference type="Proteomes" id="UP000429232"/>
    </source>
</evidence>